<evidence type="ECO:0000313" key="7">
    <source>
        <dbReference type="EMBL" id="SMR53024.1"/>
    </source>
</evidence>
<dbReference type="GO" id="GO:0016709">
    <property type="term" value="F:oxidoreductase activity, acting on paired donors, with incorporation or reduction of molecular oxygen, NAD(P)H as one donor, and incorporation of one atom of oxygen"/>
    <property type="evidence" value="ECO:0007669"/>
    <property type="project" value="UniProtKB-ARBA"/>
</dbReference>
<dbReference type="Gene3D" id="3.50.50.60">
    <property type="entry name" value="FAD/NAD(P)-binding domain"/>
    <property type="match status" value="1"/>
</dbReference>
<keyword evidence="2" id="KW-0285">Flavoprotein</keyword>
<dbReference type="AlphaFoldDB" id="A0A2H1GHJ7"/>
<evidence type="ECO:0008006" key="9">
    <source>
        <dbReference type="Google" id="ProtNLM"/>
    </source>
</evidence>
<dbReference type="InterPro" id="IPR050641">
    <property type="entry name" value="RIFMO-like"/>
</dbReference>
<feature type="domain" description="FAD-binding" evidence="5">
    <location>
        <begin position="12"/>
        <end position="127"/>
    </location>
</feature>
<comment type="similarity">
    <text evidence="1">Belongs to the PheA/TfdB FAD monooxygenase family.</text>
</comment>
<dbReference type="PRINTS" id="PR00420">
    <property type="entry name" value="RNGMNOXGNASE"/>
</dbReference>
<dbReference type="Pfam" id="PF01494">
    <property type="entry name" value="FAD_binding_3"/>
    <property type="match status" value="2"/>
</dbReference>
<proteinExistence type="inferred from homology"/>
<evidence type="ECO:0000259" key="6">
    <source>
        <dbReference type="Pfam" id="PF07976"/>
    </source>
</evidence>
<dbReference type="Pfam" id="PF07976">
    <property type="entry name" value="Phe_hydrox_dim"/>
    <property type="match status" value="1"/>
</dbReference>
<evidence type="ECO:0000259" key="5">
    <source>
        <dbReference type="Pfam" id="PF01494"/>
    </source>
</evidence>
<dbReference type="InterPro" id="IPR036188">
    <property type="entry name" value="FAD/NAD-bd_sf"/>
</dbReference>
<dbReference type="PANTHER" id="PTHR43004:SF20">
    <property type="entry name" value="2-MONOOXYGENASE, PUTATIVE (AFU_ORTHOLOGUE AFUA_1G13660)-RELATED"/>
    <property type="match status" value="1"/>
</dbReference>
<dbReference type="Proteomes" id="UP000245764">
    <property type="component" value="Chromosome 5"/>
</dbReference>
<evidence type="ECO:0000256" key="1">
    <source>
        <dbReference type="ARBA" id="ARBA00007801"/>
    </source>
</evidence>
<dbReference type="SUPFAM" id="SSF52833">
    <property type="entry name" value="Thioredoxin-like"/>
    <property type="match status" value="1"/>
</dbReference>
<dbReference type="Gene3D" id="3.30.9.10">
    <property type="entry name" value="D-Amino Acid Oxidase, subunit A, domain 2"/>
    <property type="match status" value="1"/>
</dbReference>
<dbReference type="GO" id="GO:0071949">
    <property type="term" value="F:FAD binding"/>
    <property type="evidence" value="ECO:0007669"/>
    <property type="project" value="InterPro"/>
</dbReference>
<evidence type="ECO:0000256" key="4">
    <source>
        <dbReference type="ARBA" id="ARBA00023002"/>
    </source>
</evidence>
<accession>A0A2H1GHJ7</accession>
<organism evidence="7 8">
    <name type="scientific">Zymoseptoria tritici ST99CH_1E4</name>
    <dbReference type="NCBI Taxonomy" id="1276532"/>
    <lineage>
        <taxon>Eukaryota</taxon>
        <taxon>Fungi</taxon>
        <taxon>Dikarya</taxon>
        <taxon>Ascomycota</taxon>
        <taxon>Pezizomycotina</taxon>
        <taxon>Dothideomycetes</taxon>
        <taxon>Dothideomycetidae</taxon>
        <taxon>Mycosphaerellales</taxon>
        <taxon>Mycosphaerellaceae</taxon>
        <taxon>Zymoseptoria</taxon>
    </lineage>
</organism>
<dbReference type="InterPro" id="IPR038220">
    <property type="entry name" value="PHOX_C_sf"/>
</dbReference>
<feature type="domain" description="FAD-binding" evidence="5">
    <location>
        <begin position="198"/>
        <end position="419"/>
    </location>
</feature>
<dbReference type="InterPro" id="IPR012941">
    <property type="entry name" value="Phe_hydrox_C_dim_dom"/>
</dbReference>
<dbReference type="PANTHER" id="PTHR43004">
    <property type="entry name" value="TRK SYSTEM POTASSIUM UPTAKE PROTEIN"/>
    <property type="match status" value="1"/>
</dbReference>
<reference evidence="8" key="1">
    <citation type="submission" date="2017-05" db="EMBL/GenBank/DDBJ databases">
        <authorList>
            <person name="Song R."/>
            <person name="Chenine A.L."/>
            <person name="Ruprecht R.M."/>
        </authorList>
    </citation>
    <scope>NUCLEOTIDE SEQUENCE [LARGE SCALE GENOMIC DNA]</scope>
</reference>
<name>A0A2H1GHJ7_ZYMTR</name>
<sequence length="650" mass="71208">MGESRPTAEEYTDVIVVGAGPAGLMASLSLSASNIPHQIIDKLGTRALNGRADGFHPRTLEIWDSFDIADKVGSVGYRISEIAFWGPRPDAADGIVRQRRDVANGGDIRQQRGITVHQGFIEAALTEGIRAQNGPSVQRGVKPSALSLDNLSCDDHSSYPITLEVDHLKKENLELWGGFPHSITPAGQIKEEHGWTGAFGRDSEDTVPHVSGVEGRRRTIRAKYLIGADGGHSWVRRQFSDHFFMEGVTRNSVFGVIDIVPVTDFPDIRKICTIMSAHGSVLLIPRENNLVRLYIRLPRTEEQDNAKQVASLETAGKAFKTAKKIFHPHTIEYNYCDWFTVYTVGQRIANHYSYANRVFLAGDAVHTHTPSGGHGCNVSQQDTYNLGFKLAGVLRSQLNPSVLSTYESERRPIAQELIDLDTTLAKIYTSDSPASFEEVKRIYARVSDHGSGIHICYGSSLLVAAPEACDAGRASGLRLGQRMPDVEIINHASGGLSSMHAQLKANGRWRMLVFSGSLSDEQSIKQANSAGEQIAELLKSVSTTPNRDSTTKDFQVVLIHAGNPASLEAGALHSVYYPFNKTTGYDYNTVFAATSVAGVDERNVYDIFGIGKDPGAIVIIRPDQVVGWIGGVSDLDRLRTWLHTFMVVRE</sequence>
<evidence type="ECO:0000313" key="8">
    <source>
        <dbReference type="Proteomes" id="UP000245764"/>
    </source>
</evidence>
<dbReference type="EMBL" id="LT854257">
    <property type="protein sequence ID" value="SMR53024.1"/>
    <property type="molecule type" value="Genomic_DNA"/>
</dbReference>
<dbReference type="Gene3D" id="3.40.30.20">
    <property type="match status" value="1"/>
</dbReference>
<keyword evidence="4" id="KW-0560">Oxidoreductase</keyword>
<dbReference type="InterPro" id="IPR036249">
    <property type="entry name" value="Thioredoxin-like_sf"/>
</dbReference>
<keyword evidence="3" id="KW-0274">FAD</keyword>
<dbReference type="SUPFAM" id="SSF54373">
    <property type="entry name" value="FAD-linked reductases, C-terminal domain"/>
    <property type="match status" value="1"/>
</dbReference>
<evidence type="ECO:0000256" key="2">
    <source>
        <dbReference type="ARBA" id="ARBA00022630"/>
    </source>
</evidence>
<gene>
    <name evidence="7" type="ORF">ZT1E4_G6299</name>
</gene>
<feature type="domain" description="Phenol hydroxylase-like C-terminal dimerisation" evidence="6">
    <location>
        <begin position="457"/>
        <end position="648"/>
    </location>
</feature>
<dbReference type="InterPro" id="IPR002938">
    <property type="entry name" value="FAD-bd"/>
</dbReference>
<dbReference type="CDD" id="cd02979">
    <property type="entry name" value="PHOX_C"/>
    <property type="match status" value="1"/>
</dbReference>
<dbReference type="SUPFAM" id="SSF51905">
    <property type="entry name" value="FAD/NAD(P)-binding domain"/>
    <property type="match status" value="1"/>
</dbReference>
<evidence type="ECO:0000256" key="3">
    <source>
        <dbReference type="ARBA" id="ARBA00022827"/>
    </source>
</evidence>
<protein>
    <recommendedName>
        <fullName evidence="9">FAD-binding domain-containing protein</fullName>
    </recommendedName>
</protein>